<dbReference type="Proteomes" id="UP001165064">
    <property type="component" value="Unassembled WGS sequence"/>
</dbReference>
<proteinExistence type="predicted"/>
<protein>
    <submittedName>
        <fullName evidence="1">Unnamed protein product</fullName>
    </submittedName>
</protein>
<dbReference type="EMBL" id="BSXS01014536">
    <property type="protein sequence ID" value="GMF05622.1"/>
    <property type="molecule type" value="Genomic_DNA"/>
</dbReference>
<evidence type="ECO:0000313" key="1">
    <source>
        <dbReference type="EMBL" id="GMF05622.1"/>
    </source>
</evidence>
<reference evidence="1" key="1">
    <citation type="submission" date="2023-04" db="EMBL/GenBank/DDBJ databases">
        <title>Ambrosiozyma monospora NBRC 10751.</title>
        <authorList>
            <person name="Ichikawa N."/>
            <person name="Sato H."/>
            <person name="Tonouchi N."/>
        </authorList>
    </citation>
    <scope>NUCLEOTIDE SEQUENCE</scope>
    <source>
        <strain evidence="1">NBRC 10751</strain>
    </source>
</reference>
<organism evidence="1 2">
    <name type="scientific">Ambrosiozyma monospora</name>
    <name type="common">Yeast</name>
    <name type="synonym">Endomycopsis monosporus</name>
    <dbReference type="NCBI Taxonomy" id="43982"/>
    <lineage>
        <taxon>Eukaryota</taxon>
        <taxon>Fungi</taxon>
        <taxon>Dikarya</taxon>
        <taxon>Ascomycota</taxon>
        <taxon>Saccharomycotina</taxon>
        <taxon>Pichiomycetes</taxon>
        <taxon>Pichiales</taxon>
        <taxon>Pichiaceae</taxon>
        <taxon>Ambrosiozyma</taxon>
    </lineage>
</organism>
<name>A0ACB5U9A3_AMBMO</name>
<comment type="caution">
    <text evidence="1">The sequence shown here is derived from an EMBL/GenBank/DDBJ whole genome shotgun (WGS) entry which is preliminary data.</text>
</comment>
<keyword evidence="2" id="KW-1185">Reference proteome</keyword>
<sequence length="164" mass="18210">MNWWSIKQQQDLVSQLSNDELNHIDDALTSQLTLRSPPMGGFDLNGLGDLETPEPDEKLETYFAGINGGPNGEFVLNDYDDDSSDDDNVQDSVTNAGGRKLEILYSKVPENLLTLVPFNIEAKENIKGSNGLIKARLLNNRRHVAVLDQSGSIYVLDIVSYKGW</sequence>
<gene>
    <name evidence="1" type="ORF">Amon02_001240300</name>
</gene>
<evidence type="ECO:0000313" key="2">
    <source>
        <dbReference type="Proteomes" id="UP001165064"/>
    </source>
</evidence>
<accession>A0ACB5U9A3</accession>